<dbReference type="CDD" id="cd06170">
    <property type="entry name" value="LuxR_C_like"/>
    <property type="match status" value="1"/>
</dbReference>
<sequence length="933" mass="96815">MGEHTGDGVVGRQTERARIDAVLARTREGSGQALLIRGEPGIGKTTLLAYARSTATGFRTLRAAGTPAEWELPYAALYALLRPILEHRDELPAVQAAALTAVFALGADPAAPVNRLAVYGATLGLLAAAAERAPVLCLVDDAHGIDPASAGALRFAARALHAEPVALLFAARTAPHPQASGFDAAGLDTLHLTGLDADSSAALAVRAGMAPRAAHRLAAATAGNPLALLELPAALTEAQRSGRAPLTDPLPSTAQLDEVFLTRAWALGAPAWRALVACAIDDGVAAASGPEPAGISEPADSGGPADAGSTGSGPAGVDPAALDPAIAAGMLVVRDGAVTFRHPLIRAAVHAAALPGELRAAHLAAAAALTDPQQADRRAWHRAAAATGPDEEIAAALVRSARRARARGGQVAEARAYARAAELSPDPDDRADRRQRAAEAWAYSGAGEHAERLLDQVLAEEAPVAVRCRAEWVRAWLLRLRGDLSVFDDDYLRRAEKYAAEAPREAVAMVSQAANAYWARLDAPGLLAICRRAVAIHDEPGYLKGRIRLAGALVLTGDPEGATLARSCVPGVRQAPADGAAAELAEVLTWLGDHPTAGDLLTAEAAGARRDSDLALLAYTLPRLAVLEARRGRLHRAYQAGSEALRIAEEFGQDGPLADALAVLAQVAALHGAAAESTALAGRAATVGPPGRRSLLVQLAYARGLNLIAAGRPGAATEFGTALALLDAGGIREPGFLPVLPELAEAMIRDSGPLGGRRRSPAGDAIALLDRLAGVAAGTGVLARCRGLAAPEDEMDEHFAAAVALPGSPVDRARTLFAWGQRLRRARRRRDARMRLHAALDGFTEAGADGWAAQCRTEIAATGRGAAPAADPVEGLTAQEWQVALTAAEGLSNREIAARMFLSPRTVEHHLGSVYRKLGLRSRGELTRRLADR</sequence>
<dbReference type="PROSITE" id="PS50043">
    <property type="entry name" value="HTH_LUXR_2"/>
    <property type="match status" value="1"/>
</dbReference>
<evidence type="ECO:0000313" key="6">
    <source>
        <dbReference type="Proteomes" id="UP000676967"/>
    </source>
</evidence>
<keyword evidence="2" id="KW-0067">ATP-binding</keyword>
<gene>
    <name evidence="5" type="ORF">Aiant_62770</name>
</gene>
<accession>A0ABM7M209</accession>
<dbReference type="InterPro" id="IPR036388">
    <property type="entry name" value="WH-like_DNA-bd_sf"/>
</dbReference>
<protein>
    <submittedName>
        <fullName evidence="5">Transcriptional regulator</fullName>
    </submittedName>
</protein>
<evidence type="ECO:0000313" key="5">
    <source>
        <dbReference type="EMBL" id="BCJ45620.1"/>
    </source>
</evidence>
<dbReference type="Proteomes" id="UP000676967">
    <property type="component" value="Chromosome"/>
</dbReference>
<evidence type="ECO:0000256" key="1">
    <source>
        <dbReference type="ARBA" id="ARBA00022741"/>
    </source>
</evidence>
<evidence type="ECO:0000256" key="2">
    <source>
        <dbReference type="ARBA" id="ARBA00022840"/>
    </source>
</evidence>
<dbReference type="InterPro" id="IPR016032">
    <property type="entry name" value="Sig_transdc_resp-reg_C-effctor"/>
</dbReference>
<reference evidence="5 6" key="1">
    <citation type="submission" date="2020-08" db="EMBL/GenBank/DDBJ databases">
        <title>Whole genome shotgun sequence of Actinoplanes ianthinogenes NBRC 13996.</title>
        <authorList>
            <person name="Komaki H."/>
            <person name="Tamura T."/>
        </authorList>
    </citation>
    <scope>NUCLEOTIDE SEQUENCE [LARGE SCALE GENOMIC DNA]</scope>
    <source>
        <strain evidence="5 6">NBRC 13996</strain>
    </source>
</reference>
<evidence type="ECO:0000259" key="4">
    <source>
        <dbReference type="PROSITE" id="PS50043"/>
    </source>
</evidence>
<dbReference type="SMART" id="SM00421">
    <property type="entry name" value="HTH_LUXR"/>
    <property type="match status" value="1"/>
</dbReference>
<proteinExistence type="predicted"/>
<name>A0ABM7M209_9ACTN</name>
<dbReference type="PROSITE" id="PS00622">
    <property type="entry name" value="HTH_LUXR_1"/>
    <property type="match status" value="1"/>
</dbReference>
<dbReference type="InterPro" id="IPR027417">
    <property type="entry name" value="P-loop_NTPase"/>
</dbReference>
<keyword evidence="6" id="KW-1185">Reference proteome</keyword>
<dbReference type="Pfam" id="PF00196">
    <property type="entry name" value="GerE"/>
    <property type="match status" value="1"/>
</dbReference>
<dbReference type="Pfam" id="PF13191">
    <property type="entry name" value="AAA_16"/>
    <property type="match status" value="1"/>
</dbReference>
<dbReference type="PANTHER" id="PTHR16305:SF35">
    <property type="entry name" value="TRANSCRIPTIONAL ACTIVATOR DOMAIN"/>
    <property type="match status" value="1"/>
</dbReference>
<keyword evidence="1" id="KW-0547">Nucleotide-binding</keyword>
<dbReference type="SUPFAM" id="SSF52540">
    <property type="entry name" value="P-loop containing nucleoside triphosphate hydrolases"/>
    <property type="match status" value="1"/>
</dbReference>
<dbReference type="PANTHER" id="PTHR16305">
    <property type="entry name" value="TESTICULAR SOLUBLE ADENYLYL CYCLASE"/>
    <property type="match status" value="1"/>
</dbReference>
<organism evidence="5 6">
    <name type="scientific">Actinoplanes ianthinogenes</name>
    <dbReference type="NCBI Taxonomy" id="122358"/>
    <lineage>
        <taxon>Bacteria</taxon>
        <taxon>Bacillati</taxon>
        <taxon>Actinomycetota</taxon>
        <taxon>Actinomycetes</taxon>
        <taxon>Micromonosporales</taxon>
        <taxon>Micromonosporaceae</taxon>
        <taxon>Actinoplanes</taxon>
    </lineage>
</organism>
<feature type="region of interest" description="Disordered" evidence="3">
    <location>
        <begin position="287"/>
        <end position="316"/>
    </location>
</feature>
<dbReference type="Gene3D" id="1.10.10.10">
    <property type="entry name" value="Winged helix-like DNA-binding domain superfamily/Winged helix DNA-binding domain"/>
    <property type="match status" value="1"/>
</dbReference>
<dbReference type="SUPFAM" id="SSF46894">
    <property type="entry name" value="C-terminal effector domain of the bipartite response regulators"/>
    <property type="match status" value="1"/>
</dbReference>
<dbReference type="RefSeq" id="WP_189336737.1">
    <property type="nucleotide sequence ID" value="NZ_AP023356.1"/>
</dbReference>
<feature type="domain" description="HTH luxR-type" evidence="4">
    <location>
        <begin position="869"/>
        <end position="933"/>
    </location>
</feature>
<dbReference type="EMBL" id="AP023356">
    <property type="protein sequence ID" value="BCJ45620.1"/>
    <property type="molecule type" value="Genomic_DNA"/>
</dbReference>
<dbReference type="InterPro" id="IPR000792">
    <property type="entry name" value="Tscrpt_reg_LuxR_C"/>
</dbReference>
<evidence type="ECO:0000256" key="3">
    <source>
        <dbReference type="SAM" id="MobiDB-lite"/>
    </source>
</evidence>
<dbReference type="InterPro" id="IPR041664">
    <property type="entry name" value="AAA_16"/>
</dbReference>
<dbReference type="PRINTS" id="PR00038">
    <property type="entry name" value="HTHLUXR"/>
</dbReference>